<reference evidence="1" key="1">
    <citation type="submission" date="2021-06" db="EMBL/GenBank/DDBJ databases">
        <title>Novel species in genus Arthrobacter.</title>
        <authorList>
            <person name="Zhang G."/>
        </authorList>
    </citation>
    <scope>NUCLEOTIDE SEQUENCE</scope>
    <source>
        <strain evidence="1">Zg-ZUI122</strain>
    </source>
</reference>
<sequence>MAKTSCYGFSIAKLQSKMGEKMNIGSRSIHLVDIENQMGGAVSSAAISKFFEHYCETVGIGEQDHVVVGVSSSQALMELPLSLMGAYRFVFMPGTDGADKALQDVMLNECLPERFSTIICASGDGGFVPAISALTAEKAHVIVAAPLNSIAKTMRMAAHQTIELSIDYLEQDVA</sequence>
<protein>
    <recommendedName>
        <fullName evidence="3">NYN domain-containing protein</fullName>
    </recommendedName>
</protein>
<dbReference type="Proteomes" id="UP000680588">
    <property type="component" value="Chromosome"/>
</dbReference>
<accession>A0A975S6R4</accession>
<evidence type="ECO:0008006" key="3">
    <source>
        <dbReference type="Google" id="ProtNLM"/>
    </source>
</evidence>
<name>A0A975S6R4_9MICC</name>
<proteinExistence type="predicted"/>
<dbReference type="Gene3D" id="3.40.50.1010">
    <property type="entry name" value="5'-nuclease"/>
    <property type="match status" value="1"/>
</dbReference>
<dbReference type="KEGG" id="asun:KG104_03380"/>
<organism evidence="1 2">
    <name type="scientific">Arthrobacter sunyaminii</name>
    <dbReference type="NCBI Taxonomy" id="2816859"/>
    <lineage>
        <taxon>Bacteria</taxon>
        <taxon>Bacillati</taxon>
        <taxon>Actinomycetota</taxon>
        <taxon>Actinomycetes</taxon>
        <taxon>Micrococcales</taxon>
        <taxon>Micrococcaceae</taxon>
        <taxon>Arthrobacter</taxon>
    </lineage>
</organism>
<dbReference type="EMBL" id="CP076456">
    <property type="protein sequence ID" value="QWQ36854.1"/>
    <property type="molecule type" value="Genomic_DNA"/>
</dbReference>
<gene>
    <name evidence="1" type="ORF">KG104_03380</name>
</gene>
<evidence type="ECO:0000313" key="1">
    <source>
        <dbReference type="EMBL" id="QWQ36854.1"/>
    </source>
</evidence>
<keyword evidence="2" id="KW-1185">Reference proteome</keyword>
<dbReference type="AlphaFoldDB" id="A0A975S6R4"/>
<evidence type="ECO:0000313" key="2">
    <source>
        <dbReference type="Proteomes" id="UP000680588"/>
    </source>
</evidence>
<dbReference type="RefSeq" id="WP_207347263.1">
    <property type="nucleotide sequence ID" value="NZ_CP076456.1"/>
</dbReference>